<name>A0A2B7XNV3_9EURO</name>
<keyword evidence="2" id="KW-1185">Reference proteome</keyword>
<organism evidence="1 2">
    <name type="scientific">Helicocarpus griseus UAMH5409</name>
    <dbReference type="NCBI Taxonomy" id="1447875"/>
    <lineage>
        <taxon>Eukaryota</taxon>
        <taxon>Fungi</taxon>
        <taxon>Dikarya</taxon>
        <taxon>Ascomycota</taxon>
        <taxon>Pezizomycotina</taxon>
        <taxon>Eurotiomycetes</taxon>
        <taxon>Eurotiomycetidae</taxon>
        <taxon>Onygenales</taxon>
        <taxon>Ajellomycetaceae</taxon>
        <taxon>Helicocarpus</taxon>
    </lineage>
</organism>
<evidence type="ECO:0000313" key="1">
    <source>
        <dbReference type="EMBL" id="PGH10846.1"/>
    </source>
</evidence>
<comment type="caution">
    <text evidence="1">The sequence shown here is derived from an EMBL/GenBank/DDBJ whole genome shotgun (WGS) entry which is preliminary data.</text>
</comment>
<dbReference type="Proteomes" id="UP000223968">
    <property type="component" value="Unassembled WGS sequence"/>
</dbReference>
<dbReference type="OrthoDB" id="4183362at2759"/>
<evidence type="ECO:0000313" key="2">
    <source>
        <dbReference type="Proteomes" id="UP000223968"/>
    </source>
</evidence>
<proteinExistence type="predicted"/>
<dbReference type="AlphaFoldDB" id="A0A2B7XNV3"/>
<gene>
    <name evidence="1" type="ORF">AJ79_05206</name>
</gene>
<sequence>MGCFGVIAQWVKSLNPRRKDSRRLIIGPPTDFRRVEFTLPLYDKEDAMSDENPSESDTLYRVSKREKLQQEAIKLKEKLTANMDGTRLRPLRQHT</sequence>
<protein>
    <submittedName>
        <fullName evidence="1">Uncharacterized protein</fullName>
    </submittedName>
</protein>
<accession>A0A2B7XNV3</accession>
<dbReference type="EMBL" id="PDNB01000081">
    <property type="protein sequence ID" value="PGH10846.1"/>
    <property type="molecule type" value="Genomic_DNA"/>
</dbReference>
<reference evidence="1 2" key="1">
    <citation type="submission" date="2017-10" db="EMBL/GenBank/DDBJ databases">
        <title>Comparative genomics in systemic dimorphic fungi from Ajellomycetaceae.</title>
        <authorList>
            <person name="Munoz J.F."/>
            <person name="Mcewen J.G."/>
            <person name="Clay O.K."/>
            <person name="Cuomo C.A."/>
        </authorList>
    </citation>
    <scope>NUCLEOTIDE SEQUENCE [LARGE SCALE GENOMIC DNA]</scope>
    <source>
        <strain evidence="1 2">UAMH5409</strain>
    </source>
</reference>